<feature type="compositionally biased region" description="Low complexity" evidence="1">
    <location>
        <begin position="98"/>
        <end position="110"/>
    </location>
</feature>
<feature type="compositionally biased region" description="Basic residues" evidence="1">
    <location>
        <begin position="263"/>
        <end position="279"/>
    </location>
</feature>
<feature type="compositionally biased region" description="Basic and acidic residues" evidence="1">
    <location>
        <begin position="61"/>
        <end position="72"/>
    </location>
</feature>
<dbReference type="Proteomes" id="UP001175000">
    <property type="component" value="Unassembled WGS sequence"/>
</dbReference>
<evidence type="ECO:0000313" key="4">
    <source>
        <dbReference type="Proteomes" id="UP001175000"/>
    </source>
</evidence>
<reference evidence="3" key="1">
    <citation type="submission" date="2023-06" db="EMBL/GenBank/DDBJ databases">
        <title>Genome-scale phylogeny and comparative genomics of the fungal order Sordariales.</title>
        <authorList>
            <consortium name="Lawrence Berkeley National Laboratory"/>
            <person name="Hensen N."/>
            <person name="Bonometti L."/>
            <person name="Westerberg I."/>
            <person name="Brannstrom I.O."/>
            <person name="Guillou S."/>
            <person name="Cros-Aarteil S."/>
            <person name="Calhoun S."/>
            <person name="Haridas S."/>
            <person name="Kuo A."/>
            <person name="Mondo S."/>
            <person name="Pangilinan J."/>
            <person name="Riley R."/>
            <person name="Labutti K."/>
            <person name="Andreopoulos B."/>
            <person name="Lipzen A."/>
            <person name="Chen C."/>
            <person name="Yanf M."/>
            <person name="Daum C."/>
            <person name="Ng V."/>
            <person name="Clum A."/>
            <person name="Steindorff A."/>
            <person name="Ohm R."/>
            <person name="Martin F."/>
            <person name="Silar P."/>
            <person name="Natvig D."/>
            <person name="Lalanne C."/>
            <person name="Gautier V."/>
            <person name="Ament-Velasquez S.L."/>
            <person name="Kruys A."/>
            <person name="Hutchinson M.I."/>
            <person name="Powell A.J."/>
            <person name="Barry K."/>
            <person name="Miller A.N."/>
            <person name="Grigoriev I.V."/>
            <person name="Debuchy R."/>
            <person name="Gladieux P."/>
            <person name="Thoren M.H."/>
            <person name="Johannesson H."/>
        </authorList>
    </citation>
    <scope>NUCLEOTIDE SEQUENCE</scope>
    <source>
        <strain evidence="3">CBS 606.72</strain>
    </source>
</reference>
<feature type="region of interest" description="Disordered" evidence="1">
    <location>
        <begin position="260"/>
        <end position="285"/>
    </location>
</feature>
<name>A0AA39WC08_9PEZI</name>
<proteinExistence type="predicted"/>
<protein>
    <recommendedName>
        <fullName evidence="2">N-acetyltransferase ESCO zinc-finger domain-containing protein</fullName>
    </recommendedName>
</protein>
<dbReference type="InterPro" id="IPR028005">
    <property type="entry name" value="AcTrfase_ESCO_Znf_dom"/>
</dbReference>
<evidence type="ECO:0000256" key="1">
    <source>
        <dbReference type="SAM" id="MobiDB-lite"/>
    </source>
</evidence>
<dbReference type="Pfam" id="PF13878">
    <property type="entry name" value="zf-C2H2_3"/>
    <property type="match status" value="1"/>
</dbReference>
<feature type="compositionally biased region" description="Basic and acidic residues" evidence="1">
    <location>
        <begin position="158"/>
        <end position="172"/>
    </location>
</feature>
<dbReference type="AlphaFoldDB" id="A0AA39WC08"/>
<keyword evidence="4" id="KW-1185">Reference proteome</keyword>
<evidence type="ECO:0000259" key="2">
    <source>
        <dbReference type="Pfam" id="PF13878"/>
    </source>
</evidence>
<gene>
    <name evidence="3" type="ORF">B0T14DRAFT_530450</name>
</gene>
<feature type="domain" description="N-acetyltransferase ESCO zinc-finger" evidence="2">
    <location>
        <begin position="231"/>
        <end position="270"/>
    </location>
</feature>
<feature type="region of interest" description="Disordered" evidence="1">
    <location>
        <begin position="1"/>
        <end position="227"/>
    </location>
</feature>
<organism evidence="3 4">
    <name type="scientific">Immersiella caudata</name>
    <dbReference type="NCBI Taxonomy" id="314043"/>
    <lineage>
        <taxon>Eukaryota</taxon>
        <taxon>Fungi</taxon>
        <taxon>Dikarya</taxon>
        <taxon>Ascomycota</taxon>
        <taxon>Pezizomycotina</taxon>
        <taxon>Sordariomycetes</taxon>
        <taxon>Sordariomycetidae</taxon>
        <taxon>Sordariales</taxon>
        <taxon>Lasiosphaeriaceae</taxon>
        <taxon>Immersiella</taxon>
    </lineage>
</organism>
<sequence>MARPQGTETAEASVMTQGTDANSLLNPAPRERKRPLRTYGKRSAPVQEPEAPSPKRQRVASAKEEEAPRKESQPQLPKHPRTRPPPKRDSILSYFKRVPSSSSIPAVPSSDTVEPTLTPPPSSPIPSFTGREKRRLTTRLDIGGERSLRIKTNYGATKYEDREETDVPERQPDGGLDAGLSLGPNSRRQRKPMLETTSSKLNVLESVTMTTKNLPGGKKKTGKRRPKDMVQTTLNLSLKADSGFTICKECGVLYNPLNEKDRKEHKKQHAAYVRSKAKGKTSASP</sequence>
<dbReference type="EMBL" id="JAULSU010000007">
    <property type="protein sequence ID" value="KAK0611470.1"/>
    <property type="molecule type" value="Genomic_DNA"/>
</dbReference>
<evidence type="ECO:0000313" key="3">
    <source>
        <dbReference type="EMBL" id="KAK0611470.1"/>
    </source>
</evidence>
<feature type="compositionally biased region" description="Basic residues" evidence="1">
    <location>
        <begin position="31"/>
        <end position="40"/>
    </location>
</feature>
<feature type="compositionally biased region" description="Polar residues" evidence="1">
    <location>
        <begin position="195"/>
        <end position="213"/>
    </location>
</feature>
<accession>A0AA39WC08</accession>
<feature type="compositionally biased region" description="Basic residues" evidence="1">
    <location>
        <begin position="217"/>
        <end position="226"/>
    </location>
</feature>
<comment type="caution">
    <text evidence="3">The sequence shown here is derived from an EMBL/GenBank/DDBJ whole genome shotgun (WGS) entry which is preliminary data.</text>
</comment>
<feature type="compositionally biased region" description="Polar residues" evidence="1">
    <location>
        <begin position="1"/>
        <end position="25"/>
    </location>
</feature>